<comment type="caution">
    <text evidence="2">The sequence shown here is derived from an EMBL/GenBank/DDBJ whole genome shotgun (WGS) entry which is preliminary data.</text>
</comment>
<evidence type="ECO:0000256" key="1">
    <source>
        <dbReference type="SAM" id="MobiDB-lite"/>
    </source>
</evidence>
<protein>
    <submittedName>
        <fullName evidence="2">Uncharacterized protein</fullName>
    </submittedName>
</protein>
<name>A0AAN9Q1G8_CLITE</name>
<evidence type="ECO:0000313" key="3">
    <source>
        <dbReference type="Proteomes" id="UP001359559"/>
    </source>
</evidence>
<dbReference type="EMBL" id="JAYKXN010000001">
    <property type="protein sequence ID" value="KAK7318966.1"/>
    <property type="molecule type" value="Genomic_DNA"/>
</dbReference>
<accession>A0AAN9Q1G8</accession>
<dbReference type="AlphaFoldDB" id="A0AAN9Q1G8"/>
<keyword evidence="3" id="KW-1185">Reference proteome</keyword>
<gene>
    <name evidence="2" type="ORF">RJT34_03675</name>
</gene>
<sequence>MGSTGKPHSPKSTARFNLRAFMPPLKKPTRKWRTCTTISMDSPSLDCSSSPFKGLGESPTHQGHSPKENHRCLPDAEEKVVCDFTYIDNIVKGCLGTLNMAEKSTDGGGNKRGLA</sequence>
<evidence type="ECO:0000313" key="2">
    <source>
        <dbReference type="EMBL" id="KAK7318966.1"/>
    </source>
</evidence>
<feature type="compositionally biased region" description="Low complexity" evidence="1">
    <location>
        <begin position="41"/>
        <end position="51"/>
    </location>
</feature>
<organism evidence="2 3">
    <name type="scientific">Clitoria ternatea</name>
    <name type="common">Butterfly pea</name>
    <dbReference type="NCBI Taxonomy" id="43366"/>
    <lineage>
        <taxon>Eukaryota</taxon>
        <taxon>Viridiplantae</taxon>
        <taxon>Streptophyta</taxon>
        <taxon>Embryophyta</taxon>
        <taxon>Tracheophyta</taxon>
        <taxon>Spermatophyta</taxon>
        <taxon>Magnoliopsida</taxon>
        <taxon>eudicotyledons</taxon>
        <taxon>Gunneridae</taxon>
        <taxon>Pentapetalae</taxon>
        <taxon>rosids</taxon>
        <taxon>fabids</taxon>
        <taxon>Fabales</taxon>
        <taxon>Fabaceae</taxon>
        <taxon>Papilionoideae</taxon>
        <taxon>50 kb inversion clade</taxon>
        <taxon>NPAAA clade</taxon>
        <taxon>indigoferoid/millettioid clade</taxon>
        <taxon>Phaseoleae</taxon>
        <taxon>Clitoria</taxon>
    </lineage>
</organism>
<proteinExistence type="predicted"/>
<reference evidence="2 3" key="1">
    <citation type="submission" date="2024-01" db="EMBL/GenBank/DDBJ databases">
        <title>The genomes of 5 underutilized Papilionoideae crops provide insights into root nodulation and disease resistance.</title>
        <authorList>
            <person name="Yuan L."/>
        </authorList>
    </citation>
    <scope>NUCLEOTIDE SEQUENCE [LARGE SCALE GENOMIC DNA]</scope>
    <source>
        <strain evidence="2">LY-2023</strain>
        <tissue evidence="2">Leaf</tissue>
    </source>
</reference>
<dbReference type="Proteomes" id="UP001359559">
    <property type="component" value="Unassembled WGS sequence"/>
</dbReference>
<feature type="region of interest" description="Disordered" evidence="1">
    <location>
        <begin position="41"/>
        <end position="71"/>
    </location>
</feature>